<dbReference type="EMBL" id="CP097509">
    <property type="protein sequence ID" value="URE16300.1"/>
    <property type="molecule type" value="Genomic_DNA"/>
</dbReference>
<evidence type="ECO:0000313" key="2">
    <source>
        <dbReference type="Proteomes" id="UP001055439"/>
    </source>
</evidence>
<sequence length="36" mass="4466">MHNLNPRMKEVWLTKLQMRNWFRGMVHFVAVKRVIV</sequence>
<dbReference type="OrthoDB" id="6270329at2759"/>
<evidence type="ECO:0000313" key="1">
    <source>
        <dbReference type="EMBL" id="URE16300.1"/>
    </source>
</evidence>
<name>A0A9E7GK51_9LILI</name>
<protein>
    <submittedName>
        <fullName evidence="1">Uncharacterized protein</fullName>
    </submittedName>
</protein>
<keyword evidence="2" id="KW-1185">Reference proteome</keyword>
<organism evidence="1 2">
    <name type="scientific">Musa troglodytarum</name>
    <name type="common">fe'i banana</name>
    <dbReference type="NCBI Taxonomy" id="320322"/>
    <lineage>
        <taxon>Eukaryota</taxon>
        <taxon>Viridiplantae</taxon>
        <taxon>Streptophyta</taxon>
        <taxon>Embryophyta</taxon>
        <taxon>Tracheophyta</taxon>
        <taxon>Spermatophyta</taxon>
        <taxon>Magnoliopsida</taxon>
        <taxon>Liliopsida</taxon>
        <taxon>Zingiberales</taxon>
        <taxon>Musaceae</taxon>
        <taxon>Musa</taxon>
    </lineage>
</organism>
<gene>
    <name evidence="1" type="ORF">MUK42_31068</name>
</gene>
<accession>A0A9E7GK51</accession>
<reference evidence="1" key="1">
    <citation type="submission" date="2022-05" db="EMBL/GenBank/DDBJ databases">
        <title>The Musa troglodytarum L. genome provides insights into the mechanism of non-climacteric behaviour and enrichment of carotenoids.</title>
        <authorList>
            <person name="Wang J."/>
        </authorList>
    </citation>
    <scope>NUCLEOTIDE SEQUENCE</scope>
    <source>
        <tissue evidence="1">Leaf</tissue>
    </source>
</reference>
<dbReference type="Proteomes" id="UP001055439">
    <property type="component" value="Chromosome 7"/>
</dbReference>
<dbReference type="AlphaFoldDB" id="A0A9E7GK51"/>
<proteinExistence type="predicted"/>